<dbReference type="AlphaFoldDB" id="A0A1J5QXR2"/>
<gene>
    <name evidence="2" type="ORF">GALL_375740</name>
</gene>
<feature type="region of interest" description="Disordered" evidence="1">
    <location>
        <begin position="104"/>
        <end position="130"/>
    </location>
</feature>
<organism evidence="2">
    <name type="scientific">mine drainage metagenome</name>
    <dbReference type="NCBI Taxonomy" id="410659"/>
    <lineage>
        <taxon>unclassified sequences</taxon>
        <taxon>metagenomes</taxon>
        <taxon>ecological metagenomes</taxon>
    </lineage>
</organism>
<evidence type="ECO:0000313" key="2">
    <source>
        <dbReference type="EMBL" id="OIQ80677.1"/>
    </source>
</evidence>
<dbReference type="Pfam" id="PF13557">
    <property type="entry name" value="Phenol_MetA_deg"/>
    <property type="match status" value="1"/>
</dbReference>
<dbReference type="InterPro" id="IPR025737">
    <property type="entry name" value="FApF"/>
</dbReference>
<evidence type="ECO:0000256" key="1">
    <source>
        <dbReference type="SAM" id="MobiDB-lite"/>
    </source>
</evidence>
<sequence length="130" mass="13799">MVLGWHGPQWDAVFALGEWFDTGRHSSTDPASVGMGYKSTMVTGGATFYPDSRRAWSVSALARFEKNGKQDGTGITPGNGLTLEWGVARQIGGGKQLGLVGYYQGQTTDDSGPGASSLKPRRTGLGLQFD</sequence>
<reference evidence="2" key="1">
    <citation type="submission" date="2016-10" db="EMBL/GenBank/DDBJ databases">
        <title>Sequence of Gallionella enrichment culture.</title>
        <authorList>
            <person name="Poehlein A."/>
            <person name="Muehling M."/>
            <person name="Daniel R."/>
        </authorList>
    </citation>
    <scope>NUCLEOTIDE SEQUENCE</scope>
</reference>
<proteinExistence type="predicted"/>
<name>A0A1J5QXR2_9ZZZZ</name>
<dbReference type="EMBL" id="MLJW01001029">
    <property type="protein sequence ID" value="OIQ80677.1"/>
    <property type="molecule type" value="Genomic_DNA"/>
</dbReference>
<accession>A0A1J5QXR2</accession>
<protein>
    <recommendedName>
        <fullName evidence="3">Porin domain-containing protein</fullName>
    </recommendedName>
</protein>
<evidence type="ECO:0008006" key="3">
    <source>
        <dbReference type="Google" id="ProtNLM"/>
    </source>
</evidence>
<comment type="caution">
    <text evidence="2">The sequence shown here is derived from an EMBL/GenBank/DDBJ whole genome shotgun (WGS) entry which is preliminary data.</text>
</comment>